<accession>A0A5M3VQJ0</accession>
<reference evidence="2 3" key="1">
    <citation type="submission" date="2019-10" db="EMBL/GenBank/DDBJ databases">
        <title>Whole genome shotgun sequence of Acrocarpospora corrugata NBRC 13972.</title>
        <authorList>
            <person name="Ichikawa N."/>
            <person name="Kimura A."/>
            <person name="Kitahashi Y."/>
            <person name="Komaki H."/>
            <person name="Oguchi A."/>
        </authorList>
    </citation>
    <scope>NUCLEOTIDE SEQUENCE [LARGE SCALE GENOMIC DNA]</scope>
    <source>
        <strain evidence="2 3">NBRC 13972</strain>
    </source>
</reference>
<organism evidence="2 3">
    <name type="scientific">Acrocarpospora corrugata</name>
    <dbReference type="NCBI Taxonomy" id="35763"/>
    <lineage>
        <taxon>Bacteria</taxon>
        <taxon>Bacillati</taxon>
        <taxon>Actinomycetota</taxon>
        <taxon>Actinomycetes</taxon>
        <taxon>Streptosporangiales</taxon>
        <taxon>Streptosporangiaceae</taxon>
        <taxon>Acrocarpospora</taxon>
    </lineage>
</organism>
<feature type="transmembrane region" description="Helical" evidence="1">
    <location>
        <begin position="35"/>
        <end position="61"/>
    </location>
</feature>
<evidence type="ECO:0000313" key="3">
    <source>
        <dbReference type="Proteomes" id="UP000334990"/>
    </source>
</evidence>
<keyword evidence="1" id="KW-0472">Membrane</keyword>
<keyword evidence="1" id="KW-1133">Transmembrane helix</keyword>
<feature type="transmembrane region" description="Helical" evidence="1">
    <location>
        <begin position="186"/>
        <end position="210"/>
    </location>
</feature>
<gene>
    <name evidence="2" type="ORF">Acor_08060</name>
</gene>
<evidence type="ECO:0000313" key="2">
    <source>
        <dbReference type="EMBL" id="GER98743.1"/>
    </source>
</evidence>
<keyword evidence="1" id="KW-0812">Transmembrane</keyword>
<keyword evidence="3" id="KW-1185">Reference proteome</keyword>
<comment type="caution">
    <text evidence="2">The sequence shown here is derived from an EMBL/GenBank/DDBJ whole genome shotgun (WGS) entry which is preliminary data.</text>
</comment>
<dbReference type="EMBL" id="BLAD01000037">
    <property type="protein sequence ID" value="GER98743.1"/>
    <property type="molecule type" value="Genomic_DNA"/>
</dbReference>
<proteinExistence type="predicted"/>
<feature type="transmembrane region" description="Helical" evidence="1">
    <location>
        <begin position="12"/>
        <end position="29"/>
    </location>
</feature>
<feature type="transmembrane region" description="Helical" evidence="1">
    <location>
        <begin position="148"/>
        <end position="166"/>
    </location>
</feature>
<dbReference type="OrthoDB" id="3579673at2"/>
<feature type="transmembrane region" description="Helical" evidence="1">
    <location>
        <begin position="82"/>
        <end position="108"/>
    </location>
</feature>
<evidence type="ECO:0000256" key="1">
    <source>
        <dbReference type="SAM" id="Phobius"/>
    </source>
</evidence>
<dbReference type="RefSeq" id="WP_155335164.1">
    <property type="nucleotide sequence ID" value="NZ_BAAABN010000078.1"/>
</dbReference>
<evidence type="ECO:0008006" key="4">
    <source>
        <dbReference type="Google" id="ProtNLM"/>
    </source>
</evidence>
<feature type="transmembrane region" description="Helical" evidence="1">
    <location>
        <begin position="120"/>
        <end position="141"/>
    </location>
</feature>
<name>A0A5M3VQJ0_9ACTN</name>
<sequence>MSWLAFRQHRGRMIGMGLIVVLWGGLAGMESYSPVLAGMSAVFFAYVPLVFGVFLGAPVVSREFERGTHQFAWTQSFSRSQWFWWQAVVAMGLALATTAYLGTVVGLITPSFTLTVDSVMYPLTGAVPYAWGVFAVATGLMWSAITRWTTAAMAASFFGVAASQFIAEGLRKRSDAVSQWTAENLWILQSAEVEILLALAAAMTVTAWYFTARRNPA</sequence>
<dbReference type="Proteomes" id="UP000334990">
    <property type="component" value="Unassembled WGS sequence"/>
</dbReference>
<protein>
    <recommendedName>
        <fullName evidence="4">ABC transporter permease</fullName>
    </recommendedName>
</protein>
<dbReference type="AlphaFoldDB" id="A0A5M3VQJ0"/>